<keyword evidence="3" id="KW-1185">Reference proteome</keyword>
<dbReference type="PANTHER" id="PTHR46889:SF5">
    <property type="entry name" value="INTEGRASE PROTEIN"/>
    <property type="match status" value="1"/>
</dbReference>
<evidence type="ECO:0000259" key="1">
    <source>
        <dbReference type="PROSITE" id="PS50994"/>
    </source>
</evidence>
<protein>
    <submittedName>
        <fullName evidence="2">IS3 family transposase</fullName>
    </submittedName>
</protein>
<dbReference type="InterPro" id="IPR001584">
    <property type="entry name" value="Integrase_cat-core"/>
</dbReference>
<dbReference type="OrthoDB" id="9815231at2"/>
<name>A0A2S0RGG5_9FLAO</name>
<dbReference type="SUPFAM" id="SSF53098">
    <property type="entry name" value="Ribonuclease H-like"/>
    <property type="match status" value="1"/>
</dbReference>
<evidence type="ECO:0000313" key="2">
    <source>
        <dbReference type="EMBL" id="AWA31027.1"/>
    </source>
</evidence>
<dbReference type="Gene3D" id="3.30.420.10">
    <property type="entry name" value="Ribonuclease H-like superfamily/Ribonuclease H"/>
    <property type="match status" value="1"/>
</dbReference>
<proteinExistence type="predicted"/>
<dbReference type="PROSITE" id="PS50994">
    <property type="entry name" value="INTEGRASE"/>
    <property type="match status" value="1"/>
</dbReference>
<dbReference type="NCBIfam" id="NF033516">
    <property type="entry name" value="transpos_IS3"/>
    <property type="match status" value="1"/>
</dbReference>
<evidence type="ECO:0000313" key="3">
    <source>
        <dbReference type="Proteomes" id="UP000244193"/>
    </source>
</evidence>
<dbReference type="PANTHER" id="PTHR46889">
    <property type="entry name" value="TRANSPOSASE INSF FOR INSERTION SEQUENCE IS3B-RELATED"/>
    <property type="match status" value="1"/>
</dbReference>
<dbReference type="Proteomes" id="UP000244193">
    <property type="component" value="Chromosome"/>
</dbReference>
<dbReference type="KEGG" id="fmg:HYN48_13570"/>
<dbReference type="InterPro" id="IPR050900">
    <property type="entry name" value="Transposase_IS3/IS150/IS904"/>
</dbReference>
<organism evidence="2 3">
    <name type="scientific">Flavobacterium magnum</name>
    <dbReference type="NCBI Taxonomy" id="2162713"/>
    <lineage>
        <taxon>Bacteria</taxon>
        <taxon>Pseudomonadati</taxon>
        <taxon>Bacteroidota</taxon>
        <taxon>Flavobacteriia</taxon>
        <taxon>Flavobacteriales</taxon>
        <taxon>Flavobacteriaceae</taxon>
        <taxon>Flavobacterium</taxon>
    </lineage>
</organism>
<dbReference type="AlphaFoldDB" id="A0A2S0RGG5"/>
<dbReference type="InterPro" id="IPR036397">
    <property type="entry name" value="RNaseH_sf"/>
</dbReference>
<dbReference type="InterPro" id="IPR012337">
    <property type="entry name" value="RNaseH-like_sf"/>
</dbReference>
<accession>A0A2S0RGG5</accession>
<reference evidence="2 3" key="1">
    <citation type="submission" date="2018-04" db="EMBL/GenBank/DDBJ databases">
        <title>Genome sequencing of Flavobacterium sp. HYN0048.</title>
        <authorList>
            <person name="Yi H."/>
            <person name="Baek C."/>
        </authorList>
    </citation>
    <scope>NUCLEOTIDE SEQUENCE [LARGE SCALE GENOMIC DNA]</scope>
    <source>
        <strain evidence="2 3">HYN0048</strain>
    </source>
</reference>
<dbReference type="Pfam" id="PF00665">
    <property type="entry name" value="rve"/>
    <property type="match status" value="1"/>
</dbReference>
<dbReference type="GO" id="GO:0015074">
    <property type="term" value="P:DNA integration"/>
    <property type="evidence" value="ECO:0007669"/>
    <property type="project" value="InterPro"/>
</dbReference>
<sequence length="299" mass="35575">MARSIGKRDREKEKRPFKVKSLYECFGITKQAYYKRIKTQELRQEQQKIVLELIRPIRQKQTRYGGRKLFLDLQEDLKKNNIKMGRDAFFTLLRNNHMLVKKTKRYHVTTDSKHGFYKSPNRLKGLTPTHAEQVWVSDITYVKIQKEHAYVALVTDAYSKKIMGYRIDTNMKATLVKEALQMALKNRTYNHPHIIHHSDRGIQYCCPEFSDFAQNNGMLLSTTQKYDPYENAVAERVNGILKYEFGFIKTLPNLRMAKKMLKEAVNTYNNQRRHYSLEMKTPEFAHKNQMHQYKYYSLN</sequence>
<dbReference type="EMBL" id="CP028811">
    <property type="protein sequence ID" value="AWA31027.1"/>
    <property type="molecule type" value="Genomic_DNA"/>
</dbReference>
<dbReference type="GO" id="GO:0003676">
    <property type="term" value="F:nucleic acid binding"/>
    <property type="evidence" value="ECO:0007669"/>
    <property type="project" value="InterPro"/>
</dbReference>
<dbReference type="InterPro" id="IPR048020">
    <property type="entry name" value="Transpos_IS3"/>
</dbReference>
<feature type="domain" description="Integrase catalytic" evidence="1">
    <location>
        <begin position="124"/>
        <end position="290"/>
    </location>
</feature>
<gene>
    <name evidence="2" type="ORF">HYN48_13570</name>
</gene>